<dbReference type="PANTHER" id="PTHR40588:SF1">
    <property type="entry name" value="MRNA INTERFERASE TOXIN YAFQ"/>
    <property type="match status" value="1"/>
</dbReference>
<dbReference type="EMBL" id="JACHVA010000132">
    <property type="protein sequence ID" value="MBC2603747.1"/>
    <property type="molecule type" value="Genomic_DNA"/>
</dbReference>
<dbReference type="RefSeq" id="WP_185691315.1">
    <property type="nucleotide sequence ID" value="NZ_JACHVA010000024.1"/>
</dbReference>
<proteinExistence type="predicted"/>
<dbReference type="NCBIfam" id="TIGR02385">
    <property type="entry name" value="RelE_StbE"/>
    <property type="match status" value="1"/>
</dbReference>
<feature type="active site" description="Proton donor" evidence="2">
    <location>
        <position position="84"/>
    </location>
</feature>
<dbReference type="PANTHER" id="PTHR40588">
    <property type="entry name" value="MRNA INTERFERASE TOXIN YAFQ"/>
    <property type="match status" value="1"/>
</dbReference>
<dbReference type="SUPFAM" id="SSF143011">
    <property type="entry name" value="RelE-like"/>
    <property type="match status" value="1"/>
</dbReference>
<protein>
    <submittedName>
        <fullName evidence="4">Type II toxin-antitoxin system YafQ family toxin</fullName>
    </submittedName>
</protein>
<dbReference type="InterPro" id="IPR035093">
    <property type="entry name" value="RelE/ParE_toxin_dom_sf"/>
</dbReference>
<dbReference type="GO" id="GO:0006415">
    <property type="term" value="P:translational termination"/>
    <property type="evidence" value="ECO:0007669"/>
    <property type="project" value="TreeGrafter"/>
</dbReference>
<organism evidence="4 5">
    <name type="scientific">Puniceicoccus vermicola</name>
    <dbReference type="NCBI Taxonomy" id="388746"/>
    <lineage>
        <taxon>Bacteria</taxon>
        <taxon>Pseudomonadati</taxon>
        <taxon>Verrucomicrobiota</taxon>
        <taxon>Opitutia</taxon>
        <taxon>Puniceicoccales</taxon>
        <taxon>Puniceicoccaceae</taxon>
        <taxon>Puniceicoccus</taxon>
    </lineage>
</organism>
<evidence type="ECO:0000313" key="5">
    <source>
        <dbReference type="Proteomes" id="UP000525652"/>
    </source>
</evidence>
<comment type="caution">
    <text evidence="4">The sequence shown here is derived from an EMBL/GenBank/DDBJ whole genome shotgun (WGS) entry which is preliminary data.</text>
</comment>
<evidence type="ECO:0000313" key="3">
    <source>
        <dbReference type="EMBL" id="MBC2600567.1"/>
    </source>
</evidence>
<name>A0A7X1B1C4_9BACT</name>
<dbReference type="PIRSF" id="PIRSF006156">
    <property type="entry name" value="YafQ"/>
    <property type="match status" value="1"/>
</dbReference>
<dbReference type="Gene3D" id="3.30.2310.20">
    <property type="entry name" value="RelE-like"/>
    <property type="match status" value="1"/>
</dbReference>
<accession>A0A7X1B1C4</accession>
<dbReference type="GO" id="GO:0004521">
    <property type="term" value="F:RNA endonuclease activity"/>
    <property type="evidence" value="ECO:0007669"/>
    <property type="project" value="TreeGrafter"/>
</dbReference>
<dbReference type="GO" id="GO:0006402">
    <property type="term" value="P:mRNA catabolic process"/>
    <property type="evidence" value="ECO:0007669"/>
    <property type="project" value="TreeGrafter"/>
</dbReference>
<evidence type="ECO:0000313" key="4">
    <source>
        <dbReference type="EMBL" id="MBC2603747.1"/>
    </source>
</evidence>
<dbReference type="Pfam" id="PF15738">
    <property type="entry name" value="YafQ_toxin"/>
    <property type="match status" value="1"/>
</dbReference>
<dbReference type="EMBL" id="JACHVA010000024">
    <property type="protein sequence ID" value="MBC2600567.1"/>
    <property type="molecule type" value="Genomic_DNA"/>
</dbReference>
<gene>
    <name evidence="3" type="ORF">H5P30_02100</name>
    <name evidence="4" type="ORF">H5P30_18365</name>
</gene>
<dbReference type="AlphaFoldDB" id="A0A7X1B1C4"/>
<keyword evidence="5" id="KW-1185">Reference proteome</keyword>
<dbReference type="Proteomes" id="UP000525652">
    <property type="component" value="Unassembled WGS sequence"/>
</dbReference>
<reference evidence="4 5" key="1">
    <citation type="submission" date="2020-07" db="EMBL/GenBank/DDBJ databases">
        <authorList>
            <person name="Feng X."/>
        </authorList>
    </citation>
    <scope>NUCLEOTIDE SEQUENCE [LARGE SCALE GENOMIC DNA]</scope>
    <source>
        <strain evidence="4 5">JCM14086</strain>
    </source>
</reference>
<evidence type="ECO:0000256" key="2">
    <source>
        <dbReference type="PIRSR" id="PIRSR006156-1"/>
    </source>
</evidence>
<keyword evidence="1" id="KW-1277">Toxin-antitoxin system</keyword>
<dbReference type="InterPro" id="IPR004386">
    <property type="entry name" value="Toxin_YafQ-like"/>
</dbReference>
<evidence type="ECO:0000256" key="1">
    <source>
        <dbReference type="ARBA" id="ARBA00022649"/>
    </source>
</evidence>
<dbReference type="InterPro" id="IPR007712">
    <property type="entry name" value="RelE/ParE_toxin"/>
</dbReference>
<sequence length="90" mass="10495">MKPVIQTSQFKKDIKRLKKRGKDLEKLGDVVRILAADAPLEEKHRDHALIGKWVGSRDCHVETNWILIYRNEPDTLFLERSGSHSDLFKK</sequence>